<dbReference type="KEGG" id="pdp:PDIP_85330"/>
<dbReference type="Proteomes" id="UP000009886">
    <property type="component" value="Unassembled WGS sequence"/>
</dbReference>
<name>K9FVE4_PEND1</name>
<dbReference type="HOGENOM" id="CLU_3377287_0_0_1"/>
<reference evidence="2" key="1">
    <citation type="journal article" date="2012" name="BMC Genomics">
        <title>Genome sequence of the necrotrophic fungus Penicillium digitatum, the main postharvest pathogen of citrus.</title>
        <authorList>
            <person name="Marcet-Houben M."/>
            <person name="Ballester A.-R."/>
            <person name="de la Fuente B."/>
            <person name="Harries E."/>
            <person name="Marcos J.F."/>
            <person name="Gonzalez-Candelas L."/>
            <person name="Gabaldon T."/>
        </authorList>
    </citation>
    <scope>NUCLEOTIDE SEQUENCE [LARGE SCALE GENOMIC DNA]</scope>
    <source>
        <strain evidence="2">Pd1 / CECT 20795</strain>
    </source>
</reference>
<gene>
    <name evidence="1" type="ORF">PDIP_85330</name>
</gene>
<protein>
    <submittedName>
        <fullName evidence="1">Uncharacterized protein</fullName>
    </submittedName>
</protein>
<dbReference type="VEuPathDB" id="FungiDB:PDIP_85330"/>
<evidence type="ECO:0000313" key="1">
    <source>
        <dbReference type="EMBL" id="EKV05041.1"/>
    </source>
</evidence>
<organism evidence="1 2">
    <name type="scientific">Penicillium digitatum (strain Pd1 / CECT 20795)</name>
    <name type="common">Green mold</name>
    <dbReference type="NCBI Taxonomy" id="1170230"/>
    <lineage>
        <taxon>Eukaryota</taxon>
        <taxon>Fungi</taxon>
        <taxon>Dikarya</taxon>
        <taxon>Ascomycota</taxon>
        <taxon>Pezizomycotina</taxon>
        <taxon>Eurotiomycetes</taxon>
        <taxon>Eurotiomycetidae</taxon>
        <taxon>Eurotiales</taxon>
        <taxon>Aspergillaceae</taxon>
        <taxon>Penicillium</taxon>
    </lineage>
</organism>
<accession>K9FVE4</accession>
<dbReference type="AlphaFoldDB" id="K9FVE4"/>
<comment type="caution">
    <text evidence="1">The sequence shown here is derived from an EMBL/GenBank/DDBJ whole genome shotgun (WGS) entry which is preliminary data.</text>
</comment>
<dbReference type="EMBL" id="AKCU01000510">
    <property type="protein sequence ID" value="EKV05041.1"/>
    <property type="molecule type" value="Genomic_DNA"/>
</dbReference>
<sequence length="34" mass="3623">MSQSQESLSPSVSSSYFSTFAEAKTSLEATLASY</sequence>
<evidence type="ECO:0000313" key="2">
    <source>
        <dbReference type="Proteomes" id="UP000009886"/>
    </source>
</evidence>
<proteinExistence type="predicted"/>